<keyword evidence="2" id="KW-0378">Hydrolase</keyword>
<name>A0ABQ6QCR0_9GAMM</name>
<dbReference type="RefSeq" id="WP_262089966.1">
    <property type="nucleotide sequence ID" value="NZ_BTRJ01000020.1"/>
</dbReference>
<dbReference type="InterPro" id="IPR050792">
    <property type="entry name" value="ADP-ribosylglycohydrolase"/>
</dbReference>
<comment type="caution">
    <text evidence="3">The sequence shown here is derived from an EMBL/GenBank/DDBJ whole genome shotgun (WGS) entry which is preliminary data.</text>
</comment>
<keyword evidence="4" id="KW-1185">Reference proteome</keyword>
<protein>
    <submittedName>
        <fullName evidence="3">ADP-ribosylglycohydrolase family protein</fullName>
    </submittedName>
</protein>
<comment type="similarity">
    <text evidence="1">Belongs to the ADP-ribosylglycohydrolase family.</text>
</comment>
<reference evidence="4" key="1">
    <citation type="submission" date="2023-07" db="EMBL/GenBank/DDBJ databases">
        <title>Genome sequence of Stenotrophomonas sp. Alg010 isolated from Sargassum waste.</title>
        <authorList>
            <person name="Mohapatra"/>
            <person name="B.R."/>
        </authorList>
    </citation>
    <scope>NUCLEOTIDE SEQUENCE [LARGE SCALE GENOMIC DNA]</scope>
    <source>
        <strain evidence="4">Alg010</strain>
    </source>
</reference>
<evidence type="ECO:0000313" key="3">
    <source>
        <dbReference type="EMBL" id="GMR27992.1"/>
    </source>
</evidence>
<evidence type="ECO:0000256" key="1">
    <source>
        <dbReference type="ARBA" id="ARBA00010702"/>
    </source>
</evidence>
<gene>
    <name evidence="3" type="ORF">STENOSP10_22120</name>
</gene>
<sequence>MSAKQPVSLKQIRNSMLWAAWGDAVGFPAELVSDREYSKRVGAKGWGGTPAWKKVVGGRFGVQVQLPAGAYSDDTQLRLATCRAIFTGGRFDVELFSKIELPIWLSYALGAGRGSKAAASSLTSNNVAWFSNFYSAKGIDYMYGGGNGAAMRIQPHVWSCADLSSPIAYMVDVVRNSVCTHGHVRGIIGAAIHARFLAYALMTRKIPPLNLWSELAHDAAESAVGAIDQDEQLSQIWLPTWEAKSGVAFCEAVEEVLREWEQLVLLAGDIRAETEDYRAAYRRLVDSCGGLDSSSRGSGILSALLSAAGSLWLDQAGERGALVEMGTLLGSDTDTIASMAGALIGACSSIEPPEVIQDREYLIQCADRLWRLSQSLAVDDFIYPDLLYWQPPKNALDVMSIKTKMIVVPGLGRVSPKDGKWVLRKGGVAFQWFEIWFGQTILCKYRIGAEDPAQRSHESVLIENTLPDLFVDKVDVGSVEAQIDNNIDALVSSVLDSNFNPGILGGILSEMIRSGRPVEDIVCFSALVTRSFRSR</sequence>
<organism evidence="3 4">
    <name type="scientific">Stenotrophomonas sepilia</name>
    <dbReference type="NCBI Taxonomy" id="2860290"/>
    <lineage>
        <taxon>Bacteria</taxon>
        <taxon>Pseudomonadati</taxon>
        <taxon>Pseudomonadota</taxon>
        <taxon>Gammaproteobacteria</taxon>
        <taxon>Lysobacterales</taxon>
        <taxon>Lysobacteraceae</taxon>
        <taxon>Stenotrophomonas</taxon>
        <taxon>Stenotrophomonas maltophilia group</taxon>
    </lineage>
</organism>
<evidence type="ECO:0000256" key="2">
    <source>
        <dbReference type="ARBA" id="ARBA00022801"/>
    </source>
</evidence>
<dbReference type="PANTHER" id="PTHR16222">
    <property type="entry name" value="ADP-RIBOSYLGLYCOHYDROLASE"/>
    <property type="match status" value="1"/>
</dbReference>
<dbReference type="PANTHER" id="PTHR16222:SF24">
    <property type="entry name" value="ADP-RIBOSYLHYDROLASE ARH3"/>
    <property type="match status" value="1"/>
</dbReference>
<dbReference type="Gene3D" id="1.10.4080.10">
    <property type="entry name" value="ADP-ribosylation/Crystallin J1"/>
    <property type="match status" value="1"/>
</dbReference>
<accession>A0ABQ6QCR0</accession>
<dbReference type="InterPro" id="IPR005502">
    <property type="entry name" value="Ribosyl_crysJ1"/>
</dbReference>
<proteinExistence type="inferred from homology"/>
<dbReference type="EMBL" id="BTRJ01000020">
    <property type="protein sequence ID" value="GMR27992.1"/>
    <property type="molecule type" value="Genomic_DNA"/>
</dbReference>
<dbReference type="SUPFAM" id="SSF101478">
    <property type="entry name" value="ADP-ribosylglycohydrolase"/>
    <property type="match status" value="1"/>
</dbReference>
<dbReference type="Proteomes" id="UP001306668">
    <property type="component" value="Unassembled WGS sequence"/>
</dbReference>
<dbReference type="InterPro" id="IPR036705">
    <property type="entry name" value="Ribosyl_crysJ1_sf"/>
</dbReference>
<dbReference type="Pfam" id="PF03747">
    <property type="entry name" value="ADP_ribosyl_GH"/>
    <property type="match status" value="1"/>
</dbReference>
<evidence type="ECO:0000313" key="4">
    <source>
        <dbReference type="Proteomes" id="UP001306668"/>
    </source>
</evidence>